<dbReference type="EMBL" id="CAKMMF010000020">
    <property type="protein sequence ID" value="CAH1212323.1"/>
    <property type="molecule type" value="Genomic_DNA"/>
</dbReference>
<feature type="domain" description="Baseplate J-like C-terminal" evidence="3">
    <location>
        <begin position="268"/>
        <end position="352"/>
    </location>
</feature>
<dbReference type="PANTHER" id="PTHR37829">
    <property type="entry name" value="PHAGE-LIKE ELEMENT PBSX PROTEIN XKDT"/>
    <property type="match status" value="1"/>
</dbReference>
<gene>
    <name evidence="4" type="ORF">PAECIP111893_03520</name>
</gene>
<dbReference type="RefSeq" id="WP_236343878.1">
    <property type="nucleotide sequence ID" value="NZ_CAKMMF010000020.1"/>
</dbReference>
<comment type="caution">
    <text evidence="4">The sequence shown here is derived from an EMBL/GenBank/DDBJ whole genome shotgun (WGS) entry which is preliminary data.</text>
</comment>
<accession>A0ABM9CHQ5</accession>
<keyword evidence="5" id="KW-1185">Reference proteome</keyword>
<dbReference type="Pfam" id="PF26078">
    <property type="entry name" value="Baseplate_J_M"/>
    <property type="match status" value="1"/>
</dbReference>
<dbReference type="InterPro" id="IPR052399">
    <property type="entry name" value="Phage_Baseplate_Assmbl_Protein"/>
</dbReference>
<evidence type="ECO:0000259" key="3">
    <source>
        <dbReference type="Pfam" id="PF26079"/>
    </source>
</evidence>
<reference evidence="4" key="1">
    <citation type="submission" date="2022-01" db="EMBL/GenBank/DDBJ databases">
        <authorList>
            <person name="Criscuolo A."/>
        </authorList>
    </citation>
    <scope>NUCLEOTIDE SEQUENCE</scope>
    <source>
        <strain evidence="4">CIP111893</strain>
    </source>
</reference>
<sequence length="353" mass="38269">MYEEQSFEAIMERQLDRIPVELDKRQGSIIYDALAPAAWELTLLYGELERQVKLKFAAESAGEDLDKAVAWSGIKRKTATKAQFLGIFEDNSHAPFDVPIGSRFSISSLNYKVTEKLAEGQFKLECETAGAAGNEVFGSLLPLDYIAGMAYAQLSQLLLPGEDEESDEQLLERYQDKISRPITSGNRYQYEQWAREVNGVSKAKAFPLWNGPGTVKVALLGSDMQAPPSAVVDAVQSYIDPSQDGMGEGVAPIGAVATIVGAVEVPIHVEVDVTLASGAVLSQVKAQLELGLREYLKTLAFADPLVRYTRIANVILDIPPIIDYTNLTVNGGTGNMEIDPGAVAILGTVTVNE</sequence>
<evidence type="ECO:0008006" key="6">
    <source>
        <dbReference type="Google" id="ProtNLM"/>
    </source>
</evidence>
<evidence type="ECO:0000313" key="5">
    <source>
        <dbReference type="Proteomes" id="UP000838686"/>
    </source>
</evidence>
<name>A0ABM9CHQ5_9BACL</name>
<dbReference type="Pfam" id="PF26079">
    <property type="entry name" value="Baseplate_J_C"/>
    <property type="match status" value="1"/>
</dbReference>
<dbReference type="PANTHER" id="PTHR37829:SF3">
    <property type="entry name" value="PROTEIN JAYE-RELATED"/>
    <property type="match status" value="1"/>
</dbReference>
<feature type="domain" description="Baseplate J-like central" evidence="2">
    <location>
        <begin position="183"/>
        <end position="260"/>
    </location>
</feature>
<dbReference type="Proteomes" id="UP000838686">
    <property type="component" value="Unassembled WGS sequence"/>
</dbReference>
<evidence type="ECO:0000313" key="4">
    <source>
        <dbReference type="EMBL" id="CAH1212323.1"/>
    </source>
</evidence>
<dbReference type="InterPro" id="IPR058530">
    <property type="entry name" value="Baseplate_J-like_C"/>
</dbReference>
<dbReference type="InterPro" id="IPR058531">
    <property type="entry name" value="Baseplate_J_M"/>
</dbReference>
<organism evidence="4 5">
    <name type="scientific">Paenibacillus plantiphilus</name>
    <dbReference type="NCBI Taxonomy" id="2905650"/>
    <lineage>
        <taxon>Bacteria</taxon>
        <taxon>Bacillati</taxon>
        <taxon>Bacillota</taxon>
        <taxon>Bacilli</taxon>
        <taxon>Bacillales</taxon>
        <taxon>Paenibacillaceae</taxon>
        <taxon>Paenibacillus</taxon>
    </lineage>
</organism>
<evidence type="ECO:0000259" key="2">
    <source>
        <dbReference type="Pfam" id="PF26078"/>
    </source>
</evidence>
<proteinExistence type="inferred from homology"/>
<evidence type="ECO:0000256" key="1">
    <source>
        <dbReference type="ARBA" id="ARBA00038087"/>
    </source>
</evidence>
<comment type="similarity">
    <text evidence="1">Belongs to the Mu gp47/PBSX XkdT family.</text>
</comment>
<protein>
    <recommendedName>
        <fullName evidence="6">Baseplate J protein</fullName>
    </recommendedName>
</protein>